<dbReference type="KEGG" id="plw:D5F53_06235"/>
<gene>
    <name evidence="3" type="ORF">D5F53_06235</name>
</gene>
<protein>
    <submittedName>
        <fullName evidence="3">SRPBCC domain-containing protein</fullName>
    </submittedName>
</protein>
<evidence type="ECO:0000313" key="4">
    <source>
        <dbReference type="Proteomes" id="UP000266552"/>
    </source>
</evidence>
<feature type="domain" description="Activator of Hsp90 ATPase homologue 1/2-like C-terminal" evidence="2">
    <location>
        <begin position="87"/>
        <end position="199"/>
    </location>
</feature>
<evidence type="ECO:0000313" key="3">
    <source>
        <dbReference type="EMBL" id="AYB42903.1"/>
    </source>
</evidence>
<dbReference type="RefSeq" id="WP_119846962.1">
    <property type="nucleotide sequence ID" value="NZ_CP032412.1"/>
</dbReference>
<dbReference type="Pfam" id="PF08327">
    <property type="entry name" value="AHSA1"/>
    <property type="match status" value="1"/>
</dbReference>
<dbReference type="AlphaFoldDB" id="A0A385TGZ2"/>
<dbReference type="SUPFAM" id="SSF55961">
    <property type="entry name" value="Bet v1-like"/>
    <property type="match status" value="1"/>
</dbReference>
<dbReference type="InterPro" id="IPR023393">
    <property type="entry name" value="START-like_dom_sf"/>
</dbReference>
<keyword evidence="4" id="KW-1185">Reference proteome</keyword>
<dbReference type="EMBL" id="CP032412">
    <property type="protein sequence ID" value="AYB42903.1"/>
    <property type="molecule type" value="Genomic_DNA"/>
</dbReference>
<proteinExistence type="inferred from homology"/>
<accession>A0A385TGZ2</accession>
<dbReference type="Gene3D" id="3.30.530.20">
    <property type="match status" value="1"/>
</dbReference>
<dbReference type="Proteomes" id="UP000266552">
    <property type="component" value="Chromosome"/>
</dbReference>
<comment type="similarity">
    <text evidence="1">Belongs to the AHA1 family.</text>
</comment>
<reference evidence="3 4" key="1">
    <citation type="submission" date="2018-09" db="EMBL/GenBank/DDBJ databases">
        <title>Genome Sequence of Paenibacillus lautus Strain E7593-69, Azo Dye-Degrading Bacteria, Isolated from Commercial Tattoo Inks.</title>
        <authorList>
            <person name="Nho S.W."/>
            <person name="Kim S.-J."/>
            <person name="Kweon O."/>
            <person name="Cerniglia C.E."/>
        </authorList>
    </citation>
    <scope>NUCLEOTIDE SEQUENCE [LARGE SCALE GENOMIC DNA]</scope>
    <source>
        <strain evidence="3 4">E7593-69</strain>
    </source>
</reference>
<evidence type="ECO:0000259" key="2">
    <source>
        <dbReference type="Pfam" id="PF08327"/>
    </source>
</evidence>
<dbReference type="InterPro" id="IPR013538">
    <property type="entry name" value="ASHA1/2-like_C"/>
</dbReference>
<sequence length="209" mass="24186">MVGSIFKQEVIKATERSWEAWVVALGQEVDPLWSHEQIRNHIVEQHQVSGEWGEWIATMYEQLMGRVPVGVTKDAGVQIGVRKTMAVTKESLWDFLTSSEGLSLWIGDVPSLELRVGQEYESKEGVSGKITVAVPYHKLRLTWKRKEWENPSRLQIYVLSTKTGNTTIAIHQEMLDDVYMREIMRRFWDETLTAIQHQLEAQTVVRFED</sequence>
<organism evidence="3 4">
    <name type="scientific">Paenibacillus lautus</name>
    <name type="common">Bacillus lautus</name>
    <dbReference type="NCBI Taxonomy" id="1401"/>
    <lineage>
        <taxon>Bacteria</taxon>
        <taxon>Bacillati</taxon>
        <taxon>Bacillota</taxon>
        <taxon>Bacilli</taxon>
        <taxon>Bacillales</taxon>
        <taxon>Paenibacillaceae</taxon>
        <taxon>Paenibacillus</taxon>
    </lineage>
</organism>
<evidence type="ECO:0000256" key="1">
    <source>
        <dbReference type="ARBA" id="ARBA00006817"/>
    </source>
</evidence>
<name>A0A385TGZ2_PAELA</name>